<feature type="domain" description="PDZ" evidence="4">
    <location>
        <begin position="793"/>
        <end position="862"/>
    </location>
</feature>
<evidence type="ECO:0000259" key="4">
    <source>
        <dbReference type="SMART" id="SM00228"/>
    </source>
</evidence>
<dbReference type="SMART" id="SM00228">
    <property type="entry name" value="PDZ"/>
    <property type="match status" value="3"/>
</dbReference>
<dbReference type="PANTHER" id="PTHR46366:SF8">
    <property type="entry name" value="PRO-APOPTOTIC SERINE PROTEASE NMA111"/>
    <property type="match status" value="1"/>
</dbReference>
<dbReference type="AlphaFoldDB" id="A0A1Y2HUF1"/>
<dbReference type="InterPro" id="IPR001940">
    <property type="entry name" value="Peptidase_S1C"/>
</dbReference>
<accession>A0A1Y2HUF1</accession>
<proteinExistence type="inferred from homology"/>
<dbReference type="CDD" id="cd06786">
    <property type="entry name" value="cpPDZ1_ScNma111-like"/>
    <property type="match status" value="1"/>
</dbReference>
<keyword evidence="6" id="KW-1185">Reference proteome</keyword>
<dbReference type="PANTHER" id="PTHR46366">
    <property type="entry name" value="PRO-APOPTOTIC SERINE PROTEASE NMA111"/>
    <property type="match status" value="1"/>
</dbReference>
<name>A0A1Y2HUF1_9FUNG</name>
<dbReference type="PRINTS" id="PR00834">
    <property type="entry name" value="PROTEASES2C"/>
</dbReference>
<dbReference type="InterPro" id="IPR025926">
    <property type="entry name" value="PDZ-like_dom"/>
</dbReference>
<protein>
    <recommendedName>
        <fullName evidence="4">PDZ domain-containing protein</fullName>
    </recommendedName>
</protein>
<dbReference type="InterPro" id="IPR009003">
    <property type="entry name" value="Peptidase_S1_PA"/>
</dbReference>
<evidence type="ECO:0000256" key="3">
    <source>
        <dbReference type="SAM" id="MobiDB-lite"/>
    </source>
</evidence>
<evidence type="ECO:0000256" key="1">
    <source>
        <dbReference type="ARBA" id="ARBA00010541"/>
    </source>
</evidence>
<feature type="domain" description="PDZ" evidence="4">
    <location>
        <begin position="294"/>
        <end position="373"/>
    </location>
</feature>
<feature type="domain" description="PDZ" evidence="4">
    <location>
        <begin position="883"/>
        <end position="964"/>
    </location>
</feature>
<dbReference type="CDD" id="cd06719">
    <property type="entry name" value="PDZ2-4_Nma111p-like"/>
    <property type="match status" value="1"/>
</dbReference>
<dbReference type="GO" id="GO:0006508">
    <property type="term" value="P:proteolysis"/>
    <property type="evidence" value="ECO:0007669"/>
    <property type="project" value="InterPro"/>
</dbReference>
<evidence type="ECO:0000256" key="2">
    <source>
        <dbReference type="ARBA" id="ARBA00022737"/>
    </source>
</evidence>
<reference evidence="5 6" key="1">
    <citation type="submission" date="2016-07" db="EMBL/GenBank/DDBJ databases">
        <title>Pervasive Adenine N6-methylation of Active Genes in Fungi.</title>
        <authorList>
            <consortium name="DOE Joint Genome Institute"/>
            <person name="Mondo S.J."/>
            <person name="Dannebaum R.O."/>
            <person name="Kuo R.C."/>
            <person name="Labutti K."/>
            <person name="Haridas S."/>
            <person name="Kuo A."/>
            <person name="Salamov A."/>
            <person name="Ahrendt S.R."/>
            <person name="Lipzen A."/>
            <person name="Sullivan W."/>
            <person name="Andreopoulos W.B."/>
            <person name="Clum A."/>
            <person name="Lindquist E."/>
            <person name="Daum C."/>
            <person name="Ramamoorthy G.K."/>
            <person name="Gryganskyi A."/>
            <person name="Culley D."/>
            <person name="Magnuson J.K."/>
            <person name="James T.Y."/>
            <person name="O'Malley M.A."/>
            <person name="Stajich J.E."/>
            <person name="Spatafora J.W."/>
            <person name="Visel A."/>
            <person name="Grigoriev I.V."/>
        </authorList>
    </citation>
    <scope>NUCLEOTIDE SEQUENCE [LARGE SCALE GENOMIC DNA]</scope>
    <source>
        <strain evidence="5 6">PL171</strain>
    </source>
</reference>
<comment type="caution">
    <text evidence="5">The sequence shown here is derived from an EMBL/GenBank/DDBJ whole genome shotgun (WGS) entry which is preliminary data.</text>
</comment>
<evidence type="ECO:0000313" key="6">
    <source>
        <dbReference type="Proteomes" id="UP000193411"/>
    </source>
</evidence>
<sequence>MSVQTLGTGGSANKRRRINESHPGSPTLPPTPTAAVSAAALSAAVSLQSPDTDAADASLARRWQRTIENIVPSIVSVRFMIVSSFDTEPATISEATGFIVDAERGIVLTNRHVVGAGPFVGTIVCHDHEEVDAIPIYRDPIHDFGFLKFDPSKIKYMPVRAIPLRPDLAKVGLDIRVCGNDAGEKLSILAGAISRMDRNSPEYGDLTYNDFNTFYLQAASSSSGGSSGSPVIDVYGNAVALQAGGSLHAATNFFIPLNRVVRALRLLQQSPEAPNVPRGTIQTRWLHRPYDEARRLGLNPETEQLVRTKYKEEIGMLVVENVVPETSPAFGKLEEGDILIRVNGEIVTQFVPLEATLDDHIGSTVTLQIERGGVPMTFDVPVGDLHAITPSVVLEVGGAKFNNLSYQLARYYGVPVRGVYVAESGGVFRFAGFSAGLIIHSIDSQPVDNIDDMIRILQSVPDHDRVPVTFYAITDVHAKHVVVVTLDKTWAPFRMATRNDTTGLWDYTDLNTNPVPERPLTVQNAVMPEYSLPDRGATLMRSIVKITSVLPVVMDGFPKSRRVGYGLVVDAQLGLVVCARAHVPYDLADVTVTFWDSAELPARVVFVHPVQNIVVIQYPAEYLNGPVLSAALDRDPPLVKPGQKVDFLGMTDGQRPVHVATNVTDVTLMVVPCSGEPRARAINFEGITCDNSATGQCFNGVVADPESGKVLALWLNYLGEHDHNSGKDREYAMGLPACDFANDVHVVIDKVRALKLAGVDKIEYPLADLGLACLNIELGQASLVKARTMGVAEPWLERIQAAKRWHVLIVKRIEAQAECDGVFEELDLVLAINGELVTSVRDFARLTGDSSAPVVVDIVRKKQAMQVTVTPSPLDQGTDRCVVWCGALIQPPHKAARQQCRRLPSGCYVSGRRQGSPSVMYGLGQTMFITQINDQPTPDLDAFLSAVQGIADGTYVRVKLVSFDFVPVVISVKVCQHYFPTVELRRKPGASKGWQRVRKQGEVVSETGVGSDVIMGEVDETSEY</sequence>
<dbReference type="GO" id="GO:0004252">
    <property type="term" value="F:serine-type endopeptidase activity"/>
    <property type="evidence" value="ECO:0007669"/>
    <property type="project" value="InterPro"/>
</dbReference>
<dbReference type="SUPFAM" id="SSF50494">
    <property type="entry name" value="Trypsin-like serine proteases"/>
    <property type="match status" value="2"/>
</dbReference>
<dbReference type="SUPFAM" id="SSF50156">
    <property type="entry name" value="PDZ domain-like"/>
    <property type="match status" value="3"/>
</dbReference>
<feature type="region of interest" description="Disordered" evidence="3">
    <location>
        <begin position="1"/>
        <end position="33"/>
    </location>
</feature>
<comment type="similarity">
    <text evidence="1">Belongs to the peptidase S1C family.</text>
</comment>
<gene>
    <name evidence="5" type="ORF">BCR44DRAFT_116373</name>
</gene>
<dbReference type="STRING" id="765915.A0A1Y2HUF1"/>
<keyword evidence="2" id="KW-0677">Repeat</keyword>
<evidence type="ECO:0000313" key="5">
    <source>
        <dbReference type="EMBL" id="ORZ38238.1"/>
    </source>
</evidence>
<organism evidence="5 6">
    <name type="scientific">Catenaria anguillulae PL171</name>
    <dbReference type="NCBI Taxonomy" id="765915"/>
    <lineage>
        <taxon>Eukaryota</taxon>
        <taxon>Fungi</taxon>
        <taxon>Fungi incertae sedis</taxon>
        <taxon>Blastocladiomycota</taxon>
        <taxon>Blastocladiomycetes</taxon>
        <taxon>Blastocladiales</taxon>
        <taxon>Catenariaceae</taxon>
        <taxon>Catenaria</taxon>
    </lineage>
</organism>
<dbReference type="Proteomes" id="UP000193411">
    <property type="component" value="Unassembled WGS sequence"/>
</dbReference>
<dbReference type="EMBL" id="MCFL01000009">
    <property type="protein sequence ID" value="ORZ38238.1"/>
    <property type="molecule type" value="Genomic_DNA"/>
</dbReference>
<dbReference type="InterPro" id="IPR001478">
    <property type="entry name" value="PDZ"/>
</dbReference>
<dbReference type="Pfam" id="PF13365">
    <property type="entry name" value="Trypsin_2"/>
    <property type="match status" value="1"/>
</dbReference>
<dbReference type="Gene3D" id="2.40.10.120">
    <property type="match status" value="1"/>
</dbReference>
<dbReference type="InterPro" id="IPR036034">
    <property type="entry name" value="PDZ_sf"/>
</dbReference>
<dbReference type="OrthoDB" id="4217619at2759"/>
<dbReference type="Gene3D" id="2.30.42.10">
    <property type="match status" value="2"/>
</dbReference>
<dbReference type="Pfam" id="PF12812">
    <property type="entry name" value="PDZ_1"/>
    <property type="match status" value="2"/>
</dbReference>